<keyword evidence="1" id="KW-1133">Transmembrane helix</keyword>
<dbReference type="Proteomes" id="UP000078550">
    <property type="component" value="Unassembled WGS sequence"/>
</dbReference>
<name>A0A1A9A1L9_PLAOA</name>
<dbReference type="EMBL" id="FLRE01000200">
    <property type="protein sequence ID" value="SBT50094.1"/>
    <property type="molecule type" value="Genomic_DNA"/>
</dbReference>
<evidence type="ECO:0000313" key="3">
    <source>
        <dbReference type="Proteomes" id="UP000078550"/>
    </source>
</evidence>
<reference evidence="3" key="1">
    <citation type="submission" date="2016-05" db="EMBL/GenBank/DDBJ databases">
        <authorList>
            <person name="Naeem Raeece"/>
        </authorList>
    </citation>
    <scope>NUCLEOTIDE SEQUENCE [LARGE SCALE GENOMIC DNA]</scope>
</reference>
<keyword evidence="1" id="KW-0812">Transmembrane</keyword>
<proteinExistence type="predicted"/>
<protein>
    <submittedName>
        <fullName evidence="2">Uncharacterized protein</fullName>
    </submittedName>
</protein>
<sequence>MYLFANFDTSPFLHLAIFASHLLSASPFSDTCAQAYSIYFCFILFLTLHRYVGKKAEEGEKYTRTARAGGDVPSSRCIHASAKREMQTSFRYFAHKTHQHCFRHSVMRTYCDHLPMFGSTLCSFYRIELERTLGTSSHLRGKKQSTSPQMLTKKGTIRRRLTQRDFCHFPLIV</sequence>
<accession>A0A1A9A1L9</accession>
<dbReference type="AlphaFoldDB" id="A0A1A9A1L9"/>
<evidence type="ECO:0000256" key="1">
    <source>
        <dbReference type="SAM" id="Phobius"/>
    </source>
</evidence>
<keyword evidence="1" id="KW-0472">Membrane</keyword>
<organism evidence="2 3">
    <name type="scientific">Plasmodium ovale wallikeri</name>
    <dbReference type="NCBI Taxonomy" id="864142"/>
    <lineage>
        <taxon>Eukaryota</taxon>
        <taxon>Sar</taxon>
        <taxon>Alveolata</taxon>
        <taxon>Apicomplexa</taxon>
        <taxon>Aconoidasida</taxon>
        <taxon>Haemosporida</taxon>
        <taxon>Plasmodiidae</taxon>
        <taxon>Plasmodium</taxon>
        <taxon>Plasmodium (Plasmodium)</taxon>
    </lineage>
</organism>
<gene>
    <name evidence="2" type="ORF">POVWA2_059440</name>
</gene>
<evidence type="ECO:0000313" key="2">
    <source>
        <dbReference type="EMBL" id="SBT50094.1"/>
    </source>
</evidence>
<feature type="transmembrane region" description="Helical" evidence="1">
    <location>
        <begin position="35"/>
        <end position="52"/>
    </location>
</feature>